<evidence type="ECO:0000256" key="2">
    <source>
        <dbReference type="SAM" id="Phobius"/>
    </source>
</evidence>
<sequence>MGGRRPALVAMLGGAFLAAGAFGVLVGKFRPSADAPRRSTGRLVAAAVLAGVYRALTLGVPAVGPVIEGAMVGPPDGFPARRDGALATFYVANRVGTIFGGLVILCVPGRKDALPFLASSAAAGLATLAINAVALRPPPPLPPPPTAEEMAAMGETEADPPPPTSVTAHVVADLCRSDGRHAAGPHGPLRDGHALQPRVCAARGGAARLPRRRDFQRAAGLLRGPRVDRQGLSHRLGRRRRCGRGHPFGRRRGAGVQPVVVAGGAPRRRRPLCRPRHRLVADAGGSARRHPRDGHVGAHLVFHNCGGSGGAPVPPRPDVCVTDGGDAGRFARRQPLGGGAGGPPRSGLPRRHGAVRGGGARARGGGATPAPAGGGGGGGRGRCRRRCRPAAAHAVA</sequence>
<feature type="transmembrane region" description="Helical" evidence="2">
    <location>
        <begin position="114"/>
        <end position="135"/>
    </location>
</feature>
<feature type="compositionally biased region" description="Gly residues" evidence="1">
    <location>
        <begin position="355"/>
        <end position="380"/>
    </location>
</feature>
<dbReference type="AlphaFoldDB" id="A0A1X6PKG4"/>
<name>A0A1X6PKG4_PORUM</name>
<feature type="transmembrane region" description="Helical" evidence="2">
    <location>
        <begin position="43"/>
        <end position="67"/>
    </location>
</feature>
<reference evidence="3 4" key="1">
    <citation type="submission" date="2017-03" db="EMBL/GenBank/DDBJ databases">
        <title>WGS assembly of Porphyra umbilicalis.</title>
        <authorList>
            <person name="Brawley S.H."/>
            <person name="Blouin N.A."/>
            <person name="Ficko-Blean E."/>
            <person name="Wheeler G.L."/>
            <person name="Lohr M."/>
            <person name="Goodson H.V."/>
            <person name="Jenkins J.W."/>
            <person name="Blaby-Haas C.E."/>
            <person name="Helliwell K.E."/>
            <person name="Chan C."/>
            <person name="Marriage T."/>
            <person name="Bhattacharya D."/>
            <person name="Klein A.S."/>
            <person name="Badis Y."/>
            <person name="Brodie J."/>
            <person name="Cao Y."/>
            <person name="Collen J."/>
            <person name="Dittami S.M."/>
            <person name="Gachon C.M."/>
            <person name="Green B.R."/>
            <person name="Karpowicz S."/>
            <person name="Kim J.W."/>
            <person name="Kudahl U."/>
            <person name="Lin S."/>
            <person name="Michel G."/>
            <person name="Mittag M."/>
            <person name="Olson B.J."/>
            <person name="Pangilinan J."/>
            <person name="Peng Y."/>
            <person name="Qiu H."/>
            <person name="Shu S."/>
            <person name="Singer J.T."/>
            <person name="Smith A.G."/>
            <person name="Sprecher B.N."/>
            <person name="Wagner V."/>
            <person name="Wang W."/>
            <person name="Wang Z.-Y."/>
            <person name="Yan J."/>
            <person name="Yarish C."/>
            <person name="Zoeuner-Riek S."/>
            <person name="Zhuang Y."/>
            <person name="Zou Y."/>
            <person name="Lindquist E.A."/>
            <person name="Grimwood J."/>
            <person name="Barry K."/>
            <person name="Rokhsar D.S."/>
            <person name="Schmutz J."/>
            <person name="Stiller J.W."/>
            <person name="Grossman A.R."/>
            <person name="Prochnik S.E."/>
        </authorList>
    </citation>
    <scope>NUCLEOTIDE SEQUENCE [LARGE SCALE GENOMIC DNA]</scope>
    <source>
        <strain evidence="3">4086291</strain>
    </source>
</reference>
<accession>A0A1X6PKG4</accession>
<evidence type="ECO:0000256" key="1">
    <source>
        <dbReference type="SAM" id="MobiDB-lite"/>
    </source>
</evidence>
<proteinExistence type="predicted"/>
<organism evidence="3 4">
    <name type="scientific">Porphyra umbilicalis</name>
    <name type="common">Purple laver</name>
    <name type="synonym">Red alga</name>
    <dbReference type="NCBI Taxonomy" id="2786"/>
    <lineage>
        <taxon>Eukaryota</taxon>
        <taxon>Rhodophyta</taxon>
        <taxon>Bangiophyceae</taxon>
        <taxon>Bangiales</taxon>
        <taxon>Bangiaceae</taxon>
        <taxon>Porphyra</taxon>
    </lineage>
</organism>
<evidence type="ECO:0000313" key="4">
    <source>
        <dbReference type="Proteomes" id="UP000218209"/>
    </source>
</evidence>
<keyword evidence="2" id="KW-0812">Transmembrane</keyword>
<gene>
    <name evidence="3" type="ORF">BU14_0023s0003</name>
</gene>
<evidence type="ECO:0000313" key="3">
    <source>
        <dbReference type="EMBL" id="OSX81198.1"/>
    </source>
</evidence>
<protein>
    <submittedName>
        <fullName evidence="3">Uncharacterized protein</fullName>
    </submittedName>
</protein>
<keyword evidence="2" id="KW-0472">Membrane</keyword>
<feature type="region of interest" description="Disordered" evidence="1">
    <location>
        <begin position="325"/>
        <end position="396"/>
    </location>
</feature>
<feature type="transmembrane region" description="Helical" evidence="2">
    <location>
        <begin position="87"/>
        <end position="107"/>
    </location>
</feature>
<feature type="transmembrane region" description="Helical" evidence="2">
    <location>
        <begin position="6"/>
        <end position="27"/>
    </location>
</feature>
<dbReference type="Proteomes" id="UP000218209">
    <property type="component" value="Unassembled WGS sequence"/>
</dbReference>
<dbReference type="EMBL" id="KV918764">
    <property type="protein sequence ID" value="OSX81198.1"/>
    <property type="molecule type" value="Genomic_DNA"/>
</dbReference>
<keyword evidence="2" id="KW-1133">Transmembrane helix</keyword>
<keyword evidence="4" id="KW-1185">Reference proteome</keyword>